<dbReference type="OrthoDB" id="10305584at2759"/>
<reference evidence="2" key="1">
    <citation type="submission" date="2021-07" db="EMBL/GenBank/DDBJ databases">
        <title>Elsinoe batatas strain:CRI-CJ2 Genome sequencing and assembly.</title>
        <authorList>
            <person name="Huang L."/>
        </authorList>
    </citation>
    <scope>NUCLEOTIDE SEQUENCE</scope>
    <source>
        <strain evidence="2">CRI-CJ2</strain>
    </source>
</reference>
<evidence type="ECO:0000256" key="1">
    <source>
        <dbReference type="SAM" id="MobiDB-lite"/>
    </source>
</evidence>
<proteinExistence type="predicted"/>
<feature type="region of interest" description="Disordered" evidence="1">
    <location>
        <begin position="53"/>
        <end position="79"/>
    </location>
</feature>
<dbReference type="AlphaFoldDB" id="A0A8K0L892"/>
<protein>
    <submittedName>
        <fullName evidence="2">Uncharacterized protein</fullName>
    </submittedName>
</protein>
<organism evidence="2 3">
    <name type="scientific">Elsinoe batatas</name>
    <dbReference type="NCBI Taxonomy" id="2601811"/>
    <lineage>
        <taxon>Eukaryota</taxon>
        <taxon>Fungi</taxon>
        <taxon>Dikarya</taxon>
        <taxon>Ascomycota</taxon>
        <taxon>Pezizomycotina</taxon>
        <taxon>Dothideomycetes</taxon>
        <taxon>Dothideomycetidae</taxon>
        <taxon>Myriangiales</taxon>
        <taxon>Elsinoaceae</taxon>
        <taxon>Elsinoe</taxon>
    </lineage>
</organism>
<sequence>MPTIFVITGPGQSRSFNVDRSTKWYNLRDLIEQNTSSRAIVIRRIPVAIKSTLKRSHPADDDGDDADDERPNKKQKSTGGAILFDPEQYFTDEDYALKAMEEEAKMKKYHQLAELQYVNLIRVKPLSDLSRPADKSDIIPVELPYGRYLESYIQCTRTKDLFRSAGGKLEAFVNSLQPGERVGLRVGEGSDSRPFSIVLSIMTGRQIELRASEKLSSPFTRHNLLLEVYSLAHKLQLDTAKSEVLRYLKERLHYDGLFKLPDFQEMCVLIADDHSMALSGLQAFMKYWYSKKGFVGLSSGMMKWWSLAMVQSEEGLRQIVDDEIEKGQAGASRAGWQTNLVMRGAAENIVHEAQTAWSASLVLGTPSRADTTEHDEVL</sequence>
<accession>A0A8K0L892</accession>
<gene>
    <name evidence="2" type="ORF">KVT40_000167</name>
</gene>
<evidence type="ECO:0000313" key="2">
    <source>
        <dbReference type="EMBL" id="KAG8631027.1"/>
    </source>
</evidence>
<name>A0A8K0L892_9PEZI</name>
<keyword evidence="3" id="KW-1185">Reference proteome</keyword>
<dbReference type="Proteomes" id="UP000809789">
    <property type="component" value="Unassembled WGS sequence"/>
</dbReference>
<evidence type="ECO:0000313" key="3">
    <source>
        <dbReference type="Proteomes" id="UP000809789"/>
    </source>
</evidence>
<dbReference type="EMBL" id="JAESVG020000001">
    <property type="protein sequence ID" value="KAG8631027.1"/>
    <property type="molecule type" value="Genomic_DNA"/>
</dbReference>
<comment type="caution">
    <text evidence="2">The sequence shown here is derived from an EMBL/GenBank/DDBJ whole genome shotgun (WGS) entry which is preliminary data.</text>
</comment>